<sequence>MWAPISALVHDNERLVWQKKNESNTYGVYLKDRYGSSDVVGERCGLKEDVVTRVEKRIWRAPRVTTNNKTPIEQITFAIIRAPRAAAATRSAPHNQISFLLQNKYRQSSEIDSALMR</sequence>
<gene>
    <name evidence="1" type="ORF">EVAR_82617_1</name>
</gene>
<proteinExistence type="predicted"/>
<dbReference type="OrthoDB" id="425681at2759"/>
<dbReference type="Proteomes" id="UP000299102">
    <property type="component" value="Unassembled WGS sequence"/>
</dbReference>
<comment type="caution">
    <text evidence="1">The sequence shown here is derived from an EMBL/GenBank/DDBJ whole genome shotgun (WGS) entry which is preliminary data.</text>
</comment>
<dbReference type="AlphaFoldDB" id="A0A4C1X6H4"/>
<evidence type="ECO:0000313" key="2">
    <source>
        <dbReference type="Proteomes" id="UP000299102"/>
    </source>
</evidence>
<name>A0A4C1X6H4_EUMVA</name>
<evidence type="ECO:0000313" key="1">
    <source>
        <dbReference type="EMBL" id="GBP57979.1"/>
    </source>
</evidence>
<dbReference type="EMBL" id="BGZK01000724">
    <property type="protein sequence ID" value="GBP57979.1"/>
    <property type="molecule type" value="Genomic_DNA"/>
</dbReference>
<reference evidence="1 2" key="1">
    <citation type="journal article" date="2019" name="Commun. Biol.">
        <title>The bagworm genome reveals a unique fibroin gene that provides high tensile strength.</title>
        <authorList>
            <person name="Kono N."/>
            <person name="Nakamura H."/>
            <person name="Ohtoshi R."/>
            <person name="Tomita M."/>
            <person name="Numata K."/>
            <person name="Arakawa K."/>
        </authorList>
    </citation>
    <scope>NUCLEOTIDE SEQUENCE [LARGE SCALE GENOMIC DNA]</scope>
</reference>
<keyword evidence="2" id="KW-1185">Reference proteome</keyword>
<protein>
    <submittedName>
        <fullName evidence="1">Uncharacterized protein</fullName>
    </submittedName>
</protein>
<organism evidence="1 2">
    <name type="scientific">Eumeta variegata</name>
    <name type="common">Bagworm moth</name>
    <name type="synonym">Eumeta japonica</name>
    <dbReference type="NCBI Taxonomy" id="151549"/>
    <lineage>
        <taxon>Eukaryota</taxon>
        <taxon>Metazoa</taxon>
        <taxon>Ecdysozoa</taxon>
        <taxon>Arthropoda</taxon>
        <taxon>Hexapoda</taxon>
        <taxon>Insecta</taxon>
        <taxon>Pterygota</taxon>
        <taxon>Neoptera</taxon>
        <taxon>Endopterygota</taxon>
        <taxon>Lepidoptera</taxon>
        <taxon>Glossata</taxon>
        <taxon>Ditrysia</taxon>
        <taxon>Tineoidea</taxon>
        <taxon>Psychidae</taxon>
        <taxon>Oiketicinae</taxon>
        <taxon>Eumeta</taxon>
    </lineage>
</organism>
<accession>A0A4C1X6H4</accession>